<comment type="caution">
    <text evidence="1">The sequence shown here is derived from an EMBL/GenBank/DDBJ whole genome shotgun (WGS) entry which is preliminary data.</text>
</comment>
<proteinExistence type="predicted"/>
<organism evidence="1">
    <name type="scientific">uncultured bacterium</name>
    <name type="common">gcode 4</name>
    <dbReference type="NCBI Taxonomy" id="1234023"/>
    <lineage>
        <taxon>Bacteria</taxon>
        <taxon>environmental samples</taxon>
    </lineage>
</organism>
<gene>
    <name evidence="1" type="ORF">ACD_78C00063G0001</name>
</gene>
<reference evidence="1" key="1">
    <citation type="journal article" date="2012" name="Science">
        <title>Fermentation, hydrogen, and sulfur metabolism in multiple uncultivated bacterial phyla.</title>
        <authorList>
            <person name="Wrighton K.C."/>
            <person name="Thomas B.C."/>
            <person name="Sharon I."/>
            <person name="Miller C.S."/>
            <person name="Castelle C.J."/>
            <person name="VerBerkmoes N.C."/>
            <person name="Wilkins M.J."/>
            <person name="Hettich R.L."/>
            <person name="Lipton M.S."/>
            <person name="Williams K.H."/>
            <person name="Long P.E."/>
            <person name="Banfield J.F."/>
        </authorList>
    </citation>
    <scope>NUCLEOTIDE SEQUENCE [LARGE SCALE GENOMIC DNA]</scope>
</reference>
<name>K1YDU6_9BACT</name>
<evidence type="ECO:0000313" key="1">
    <source>
        <dbReference type="EMBL" id="EKD30428.1"/>
    </source>
</evidence>
<protein>
    <submittedName>
        <fullName evidence="1">Uncharacterized protein</fullName>
    </submittedName>
</protein>
<sequence length="35" mass="3948">MFTKKYILPIILFGFISSVSLVRADDISDMKAILT</sequence>
<accession>K1YDU6</accession>
<dbReference type="EMBL" id="AMFJ01034063">
    <property type="protein sequence ID" value="EKD30428.1"/>
    <property type="molecule type" value="Genomic_DNA"/>
</dbReference>
<dbReference type="AlphaFoldDB" id="K1YDU6"/>
<feature type="non-terminal residue" evidence="1">
    <location>
        <position position="35"/>
    </location>
</feature>